<feature type="region of interest" description="Disordered" evidence="3">
    <location>
        <begin position="182"/>
        <end position="204"/>
    </location>
</feature>
<reference evidence="6" key="2">
    <citation type="submission" date="2025-09" db="UniProtKB">
        <authorList>
            <consortium name="Ensembl"/>
        </authorList>
    </citation>
    <scope>IDENTIFICATION</scope>
</reference>
<evidence type="ECO:0000259" key="5">
    <source>
        <dbReference type="SMART" id="SM00140"/>
    </source>
</evidence>
<name>A0A3Q3FA02_KRYMA</name>
<evidence type="ECO:0000256" key="1">
    <source>
        <dbReference type="ARBA" id="ARBA00010783"/>
    </source>
</evidence>
<dbReference type="OMA" id="KRREHRH"/>
<sequence length="458" mass="50020">MHWLPLVAMVIASALPFPHNPETTQPGSSSRRDPAARLAAAPVDYSLRGNASRTDDSTAGALSTQNLQNRKGSVKSLVHDTQETSTAKVENQITYQTFGISGTDDRSRVSLDASSLRTEEISEDNSLPEDYRADGSSSRKVSSGVLDFSKDHTQQDSTDSPLQVSTVENYDVVSPATMLKGQRRLEPTAPSVGNVRKSRTGARTSAGLTLEAGLGLRAGLDGLLEDDVFLNTQPRVLFSSSPSPPEHPPLLLMLESGLLEEDGDGDEQEDPDRHTEGHGDAAVDRSTTPSWADYSRAPSEETDHPMKRDKRSQPIDRRRGEKAVCEAENVWVTDKKTATDSHGQTVTILPEIQTQSGPVKQYFYETRCRQAEQRSSPSKTKGTAGRAVGTGVAGAECFGVDNKQWHSECKVRQTYVRALTKDANNRTGWRWIRIDSSCVCVLLSRSKGKEVLLKRGRG</sequence>
<keyword evidence="2" id="KW-0339">Growth factor</keyword>
<accession>A0A3Q3FA02</accession>
<comment type="similarity">
    <text evidence="1">Belongs to the NGF-beta family.</text>
</comment>
<dbReference type="Pfam" id="PF00243">
    <property type="entry name" value="NGF"/>
    <property type="match status" value="1"/>
</dbReference>
<evidence type="ECO:0000256" key="3">
    <source>
        <dbReference type="SAM" id="MobiDB-lite"/>
    </source>
</evidence>
<dbReference type="PROSITE" id="PS50270">
    <property type="entry name" value="NGF_2"/>
    <property type="match status" value="1"/>
</dbReference>
<dbReference type="GeneID" id="108237705"/>
<dbReference type="InterPro" id="IPR029034">
    <property type="entry name" value="Cystine-knot_cytokine"/>
</dbReference>
<dbReference type="Gene3D" id="2.10.90.10">
    <property type="entry name" value="Cystine-knot cytokines"/>
    <property type="match status" value="1"/>
</dbReference>
<dbReference type="GO" id="GO:0030424">
    <property type="term" value="C:axon"/>
    <property type="evidence" value="ECO:0007669"/>
    <property type="project" value="TreeGrafter"/>
</dbReference>
<feature type="region of interest" description="Disordered" evidence="3">
    <location>
        <begin position="101"/>
        <end position="164"/>
    </location>
</feature>
<dbReference type="InterPro" id="IPR002072">
    <property type="entry name" value="Nerve_growth_factor-rel"/>
</dbReference>
<dbReference type="PRINTS" id="PR00268">
    <property type="entry name" value="NGF"/>
</dbReference>
<dbReference type="Ensembl" id="ENSKMAT00000010419.1">
    <property type="protein sequence ID" value="ENSKMAP00000010257.1"/>
    <property type="gene ID" value="ENSKMAG00000007708.1"/>
</dbReference>
<keyword evidence="7" id="KW-1185">Reference proteome</keyword>
<dbReference type="GO" id="GO:0008021">
    <property type="term" value="C:synaptic vesicle"/>
    <property type="evidence" value="ECO:0007669"/>
    <property type="project" value="TreeGrafter"/>
</dbReference>
<dbReference type="GO" id="GO:0048812">
    <property type="term" value="P:neuron projection morphogenesis"/>
    <property type="evidence" value="ECO:0007669"/>
    <property type="project" value="TreeGrafter"/>
</dbReference>
<organism evidence="6 7">
    <name type="scientific">Kryptolebias marmoratus</name>
    <name type="common">Mangrove killifish</name>
    <name type="synonym">Rivulus marmoratus</name>
    <dbReference type="NCBI Taxonomy" id="37003"/>
    <lineage>
        <taxon>Eukaryota</taxon>
        <taxon>Metazoa</taxon>
        <taxon>Chordata</taxon>
        <taxon>Craniata</taxon>
        <taxon>Vertebrata</taxon>
        <taxon>Euteleostomi</taxon>
        <taxon>Actinopterygii</taxon>
        <taxon>Neopterygii</taxon>
        <taxon>Teleostei</taxon>
        <taxon>Neoteleostei</taxon>
        <taxon>Acanthomorphata</taxon>
        <taxon>Ovalentaria</taxon>
        <taxon>Atherinomorphae</taxon>
        <taxon>Cyprinodontiformes</taxon>
        <taxon>Rivulidae</taxon>
        <taxon>Kryptolebias</taxon>
    </lineage>
</organism>
<reference evidence="6" key="1">
    <citation type="submission" date="2025-08" db="UniProtKB">
        <authorList>
            <consortium name="Ensembl"/>
        </authorList>
    </citation>
    <scope>IDENTIFICATION</scope>
</reference>
<dbReference type="PANTHER" id="PTHR11589:SF8">
    <property type="entry name" value="NEUROTROPHIN-4"/>
    <property type="match status" value="1"/>
</dbReference>
<dbReference type="GO" id="GO:0005615">
    <property type="term" value="C:extracellular space"/>
    <property type="evidence" value="ECO:0007669"/>
    <property type="project" value="TreeGrafter"/>
</dbReference>
<dbReference type="GO" id="GO:0050804">
    <property type="term" value="P:modulation of chemical synaptic transmission"/>
    <property type="evidence" value="ECO:0007669"/>
    <property type="project" value="TreeGrafter"/>
</dbReference>
<evidence type="ECO:0000256" key="4">
    <source>
        <dbReference type="SAM" id="SignalP"/>
    </source>
</evidence>
<proteinExistence type="inferred from homology"/>
<dbReference type="GO" id="GO:0008083">
    <property type="term" value="F:growth factor activity"/>
    <property type="evidence" value="ECO:0007669"/>
    <property type="project" value="UniProtKB-KW"/>
</dbReference>
<dbReference type="OrthoDB" id="8959386at2759"/>
<evidence type="ECO:0000313" key="6">
    <source>
        <dbReference type="Ensembl" id="ENSKMAP00000010257.1"/>
    </source>
</evidence>
<feature type="domain" description="Nerve growth factor-related" evidence="5">
    <location>
        <begin position="317"/>
        <end position="441"/>
    </location>
</feature>
<feature type="compositionally biased region" description="Acidic residues" evidence="3">
    <location>
        <begin position="261"/>
        <end position="270"/>
    </location>
</feature>
<dbReference type="KEGG" id="kmr:108237705"/>
<dbReference type="GO" id="GO:0005163">
    <property type="term" value="F:nerve growth factor receptor binding"/>
    <property type="evidence" value="ECO:0007669"/>
    <property type="project" value="TreeGrafter"/>
</dbReference>
<feature type="compositionally biased region" description="Polar residues" evidence="3">
    <location>
        <begin position="155"/>
        <end position="164"/>
    </location>
</feature>
<keyword evidence="4" id="KW-0732">Signal</keyword>
<dbReference type="GeneTree" id="ENSGT00390000007725"/>
<protein>
    <submittedName>
        <fullName evidence="6">Uncharacterized LOC108237705</fullName>
    </submittedName>
</protein>
<dbReference type="GO" id="GO:0043524">
    <property type="term" value="P:negative regulation of neuron apoptotic process"/>
    <property type="evidence" value="ECO:0007669"/>
    <property type="project" value="TreeGrafter"/>
</dbReference>
<dbReference type="PANTHER" id="PTHR11589">
    <property type="entry name" value="NERVE GROWTH FACTOR NGF -RELATED"/>
    <property type="match status" value="1"/>
</dbReference>
<dbReference type="InterPro" id="IPR020408">
    <property type="entry name" value="Nerve_growth_factor-like"/>
</dbReference>
<dbReference type="Proteomes" id="UP000264800">
    <property type="component" value="Unplaced"/>
</dbReference>
<dbReference type="SUPFAM" id="SSF57501">
    <property type="entry name" value="Cystine-knot cytokines"/>
    <property type="match status" value="1"/>
</dbReference>
<feature type="region of interest" description="Disordered" evidence="3">
    <location>
        <begin position="261"/>
        <end position="321"/>
    </location>
</feature>
<feature type="signal peptide" evidence="4">
    <location>
        <begin position="1"/>
        <end position="16"/>
    </location>
</feature>
<dbReference type="SMART" id="SM00140">
    <property type="entry name" value="NGF"/>
    <property type="match status" value="1"/>
</dbReference>
<dbReference type="AlphaFoldDB" id="A0A3Q3FA02"/>
<dbReference type="GO" id="GO:0007169">
    <property type="term" value="P:cell surface receptor protein tyrosine kinase signaling pathway"/>
    <property type="evidence" value="ECO:0007669"/>
    <property type="project" value="TreeGrafter"/>
</dbReference>
<dbReference type="RefSeq" id="XP_017274814.1">
    <property type="nucleotide sequence ID" value="XM_017419325.3"/>
</dbReference>
<dbReference type="GO" id="GO:0038180">
    <property type="term" value="P:nerve growth factor signaling pathway"/>
    <property type="evidence" value="ECO:0007669"/>
    <property type="project" value="TreeGrafter"/>
</dbReference>
<dbReference type="GO" id="GO:0030425">
    <property type="term" value="C:dendrite"/>
    <property type="evidence" value="ECO:0007669"/>
    <property type="project" value="TreeGrafter"/>
</dbReference>
<evidence type="ECO:0000313" key="7">
    <source>
        <dbReference type="Proteomes" id="UP000264800"/>
    </source>
</evidence>
<feature type="compositionally biased region" description="Basic and acidic residues" evidence="3">
    <location>
        <begin position="298"/>
        <end position="321"/>
    </location>
</feature>
<feature type="compositionally biased region" description="Basic and acidic residues" evidence="3">
    <location>
        <begin position="271"/>
        <end position="283"/>
    </location>
</feature>
<dbReference type="GO" id="GO:0021675">
    <property type="term" value="P:nerve development"/>
    <property type="evidence" value="ECO:0007669"/>
    <property type="project" value="TreeGrafter"/>
</dbReference>
<evidence type="ECO:0000256" key="2">
    <source>
        <dbReference type="ARBA" id="ARBA00023030"/>
    </source>
</evidence>
<feature type="chain" id="PRO_5018610200" evidence="4">
    <location>
        <begin position="17"/>
        <end position="458"/>
    </location>
</feature>
<dbReference type="STRING" id="37003.ENSKMAP00000010257"/>